<dbReference type="EMBL" id="JACWMW010000002">
    <property type="protein sequence ID" value="MBD1385737.1"/>
    <property type="molecule type" value="Genomic_DNA"/>
</dbReference>
<sequence length="81" mass="9407">MKKYIIIAFMLFSTIITSLAQEKEPGRAEVDHLTDSVVTEGKALYRSEWASWHGTDIFLENAKKSKINWRLRILRNPNQPC</sequence>
<protein>
    <submittedName>
        <fullName evidence="2">Uncharacterized protein</fullName>
    </submittedName>
</protein>
<comment type="caution">
    <text evidence="2">The sequence shown here is derived from an EMBL/GenBank/DDBJ whole genome shotgun (WGS) entry which is preliminary data.</text>
</comment>
<evidence type="ECO:0000313" key="3">
    <source>
        <dbReference type="Proteomes" id="UP000618754"/>
    </source>
</evidence>
<keyword evidence="1" id="KW-0732">Signal</keyword>
<proteinExistence type="predicted"/>
<keyword evidence="3" id="KW-1185">Reference proteome</keyword>
<reference evidence="2 3" key="1">
    <citation type="submission" date="2020-09" db="EMBL/GenBank/DDBJ databases">
        <title>Novel species of Mucilaginibacter isolated from a glacier on the Tibetan Plateau.</title>
        <authorList>
            <person name="Liu Q."/>
            <person name="Xin Y.-H."/>
        </authorList>
    </citation>
    <scope>NUCLEOTIDE SEQUENCE [LARGE SCALE GENOMIC DNA]</scope>
    <source>
        <strain evidence="2 3">CGMCC 1.13878</strain>
    </source>
</reference>
<dbReference type="Proteomes" id="UP000618754">
    <property type="component" value="Unassembled WGS sequence"/>
</dbReference>
<evidence type="ECO:0000256" key="1">
    <source>
        <dbReference type="SAM" id="SignalP"/>
    </source>
</evidence>
<evidence type="ECO:0000313" key="2">
    <source>
        <dbReference type="EMBL" id="MBD1385737.1"/>
    </source>
</evidence>
<feature type="signal peptide" evidence="1">
    <location>
        <begin position="1"/>
        <end position="20"/>
    </location>
</feature>
<organism evidence="2 3">
    <name type="scientific">Mucilaginibacter rigui</name>
    <dbReference type="NCBI Taxonomy" id="534635"/>
    <lineage>
        <taxon>Bacteria</taxon>
        <taxon>Pseudomonadati</taxon>
        <taxon>Bacteroidota</taxon>
        <taxon>Sphingobacteriia</taxon>
        <taxon>Sphingobacteriales</taxon>
        <taxon>Sphingobacteriaceae</taxon>
        <taxon>Mucilaginibacter</taxon>
    </lineage>
</organism>
<dbReference type="RefSeq" id="WP_191175595.1">
    <property type="nucleotide sequence ID" value="NZ_JACWMW010000002.1"/>
</dbReference>
<name>A0ABR7X584_9SPHI</name>
<accession>A0ABR7X584</accession>
<gene>
    <name evidence="2" type="ORF">IDJ75_10645</name>
</gene>
<feature type="chain" id="PRO_5045321378" evidence="1">
    <location>
        <begin position="21"/>
        <end position="81"/>
    </location>
</feature>